<keyword evidence="6" id="KW-0004">4Fe-4S</keyword>
<dbReference type="GO" id="GO:0045145">
    <property type="term" value="F:single-stranded DNA 5'-3' DNA exonuclease activity"/>
    <property type="evidence" value="ECO:0007669"/>
    <property type="project" value="InterPro"/>
</dbReference>
<keyword evidence="8" id="KW-0378">Hydrolase</keyword>
<evidence type="ECO:0000256" key="10">
    <source>
        <dbReference type="ARBA" id="ARBA00023014"/>
    </source>
</evidence>
<evidence type="ECO:0000256" key="1">
    <source>
        <dbReference type="ARBA" id="ARBA00001946"/>
    </source>
</evidence>
<dbReference type="GO" id="GO:0005739">
    <property type="term" value="C:mitochondrion"/>
    <property type="evidence" value="ECO:0007669"/>
    <property type="project" value="TreeGrafter"/>
</dbReference>
<comment type="subunit">
    <text evidence="4">Monomer.</text>
</comment>
<evidence type="ECO:0000256" key="8">
    <source>
        <dbReference type="ARBA" id="ARBA00022839"/>
    </source>
</evidence>
<comment type="cofactor">
    <cofactor evidence="1">
        <name>Mg(2+)</name>
        <dbReference type="ChEBI" id="CHEBI:18420"/>
    </cofactor>
</comment>
<keyword evidence="6" id="KW-0479">Metal-binding</keyword>
<comment type="similarity">
    <text evidence="3">Belongs to the EXO5 family.</text>
</comment>
<accession>A0A4P9ZH35</accession>
<keyword evidence="7" id="KW-0540">Nuclease</keyword>
<dbReference type="PANTHER" id="PTHR14464:SF4">
    <property type="entry name" value="EXONUCLEASE V"/>
    <property type="match status" value="1"/>
</dbReference>
<name>A0A4P9ZH35_9ASCO</name>
<evidence type="ECO:0000256" key="7">
    <source>
        <dbReference type="ARBA" id="ARBA00022722"/>
    </source>
</evidence>
<evidence type="ECO:0000256" key="6">
    <source>
        <dbReference type="ARBA" id="ARBA00022485"/>
    </source>
</evidence>
<evidence type="ECO:0000256" key="9">
    <source>
        <dbReference type="ARBA" id="ARBA00023004"/>
    </source>
</evidence>
<dbReference type="GO" id="GO:0051539">
    <property type="term" value="F:4 iron, 4 sulfur cluster binding"/>
    <property type="evidence" value="ECO:0007669"/>
    <property type="project" value="UniProtKB-KW"/>
</dbReference>
<evidence type="ECO:0000256" key="3">
    <source>
        <dbReference type="ARBA" id="ARBA00009797"/>
    </source>
</evidence>
<dbReference type="Pfam" id="PF09810">
    <property type="entry name" value="Exo5"/>
    <property type="match status" value="1"/>
</dbReference>
<dbReference type="AlphaFoldDB" id="A0A4P9ZH35"/>
<evidence type="ECO:0000313" key="12">
    <source>
        <dbReference type="EMBL" id="RKP31601.1"/>
    </source>
</evidence>
<organism evidence="12 13">
    <name type="scientific">Metschnikowia bicuspidata</name>
    <dbReference type="NCBI Taxonomy" id="27322"/>
    <lineage>
        <taxon>Eukaryota</taxon>
        <taxon>Fungi</taxon>
        <taxon>Dikarya</taxon>
        <taxon>Ascomycota</taxon>
        <taxon>Saccharomycotina</taxon>
        <taxon>Pichiomycetes</taxon>
        <taxon>Metschnikowiaceae</taxon>
        <taxon>Metschnikowia</taxon>
    </lineage>
</organism>
<keyword evidence="8" id="KW-0269">Exonuclease</keyword>
<keyword evidence="10" id="KW-0411">Iron-sulfur</keyword>
<dbReference type="EMBL" id="ML004439">
    <property type="protein sequence ID" value="RKP31601.1"/>
    <property type="molecule type" value="Genomic_DNA"/>
</dbReference>
<reference evidence="13" key="1">
    <citation type="journal article" date="2018" name="Nat. Microbiol.">
        <title>Leveraging single-cell genomics to expand the fungal tree of life.</title>
        <authorList>
            <person name="Ahrendt S.R."/>
            <person name="Quandt C.A."/>
            <person name="Ciobanu D."/>
            <person name="Clum A."/>
            <person name="Salamov A."/>
            <person name="Andreopoulos B."/>
            <person name="Cheng J.F."/>
            <person name="Woyke T."/>
            <person name="Pelin A."/>
            <person name="Henrissat B."/>
            <person name="Reynolds N.K."/>
            <person name="Benny G.L."/>
            <person name="Smith M.E."/>
            <person name="James T.Y."/>
            <person name="Grigoriev I.V."/>
        </authorList>
    </citation>
    <scope>NUCLEOTIDE SEQUENCE [LARGE SCALE GENOMIC DNA]</scope>
    <source>
        <strain evidence="13">Baker2002</strain>
    </source>
</reference>
<evidence type="ECO:0000256" key="4">
    <source>
        <dbReference type="ARBA" id="ARBA00011245"/>
    </source>
</evidence>
<dbReference type="GO" id="GO:0005634">
    <property type="term" value="C:nucleus"/>
    <property type="evidence" value="ECO:0007669"/>
    <property type="project" value="TreeGrafter"/>
</dbReference>
<dbReference type="Proteomes" id="UP000268321">
    <property type="component" value="Unassembled WGS sequence"/>
</dbReference>
<comment type="cofactor">
    <cofactor evidence="2">
        <name>[4Fe-4S] cluster</name>
        <dbReference type="ChEBI" id="CHEBI:49883"/>
    </cofactor>
</comment>
<evidence type="ECO:0000256" key="5">
    <source>
        <dbReference type="ARBA" id="ARBA00013561"/>
    </source>
</evidence>
<dbReference type="OrthoDB" id="354769at2759"/>
<keyword evidence="13" id="KW-1185">Reference proteome</keyword>
<evidence type="ECO:0000256" key="2">
    <source>
        <dbReference type="ARBA" id="ARBA00001966"/>
    </source>
</evidence>
<evidence type="ECO:0000256" key="11">
    <source>
        <dbReference type="ARBA" id="ARBA00030412"/>
    </source>
</evidence>
<evidence type="ECO:0000313" key="13">
    <source>
        <dbReference type="Proteomes" id="UP000268321"/>
    </source>
</evidence>
<dbReference type="PANTHER" id="PTHR14464">
    <property type="entry name" value="EXONUCLEASE V"/>
    <property type="match status" value="1"/>
</dbReference>
<dbReference type="InterPro" id="IPR019190">
    <property type="entry name" value="EXOV"/>
</dbReference>
<dbReference type="GO" id="GO:0036297">
    <property type="term" value="P:interstrand cross-link repair"/>
    <property type="evidence" value="ECO:0007669"/>
    <property type="project" value="TreeGrafter"/>
</dbReference>
<sequence length="566" mass="63802">MFLPPLNPQLGLRRQLKTIVFRIPTRESPQKPAPPMHDPASTWNTLKDILPGTDNTVATRVSENEKRVLNVFGAPHFALLPRPEPHRSPSPYEYFCTVNESASHVEQPRLSVTKLLTDAWCELQTFYDVFAGLPSARSARLSSGTRHHENLEKQAHPRVDARRVEKQIESAAQKHAPEAVEVLFGTPMAAQLASQWSEHVTMRLVEMADTCELREIHVHGFLDLARGSLVTDAAHVRAAVLVNGVVDLVRVDASNHTQREPWLEEGLLLVDLSCAIPRAKATMTALSKDHFVHVYDVKTRQNDTIPAQRSVLDAARRQCMFYSRFLADLARDSNYAYQSWLENGRRRRVEPDAPLGTGNATELLLRHFETLALDYLRLARGTDLGFDDFDNSHTHRQKQNVDGPEHASRYTLSDFVSAAQFREMLAALYGQDSPFLELDVTPLFSAWKRPLTLRYFAARAGQTCNILEAVVPGSVGVEYHNMHTRRLLKRMHFALDGATLTAAVQHAASFWNGTRLPTATDDMKRCVYCLYKNRCPVKNRATEKVGERIYRLCESQDGACENLHGA</sequence>
<gene>
    <name evidence="12" type="ORF">METBISCDRAFT_13729</name>
</gene>
<protein>
    <recommendedName>
        <fullName evidence="5">Exonuclease V, mitochondrial</fullName>
    </recommendedName>
    <alternativeName>
        <fullName evidence="11">Defects in morphology protein 1</fullName>
    </alternativeName>
</protein>
<keyword evidence="9" id="KW-0408">Iron</keyword>
<proteinExistence type="inferred from homology"/>